<keyword evidence="8 12" id="KW-0812">Transmembrane</keyword>
<comment type="caution">
    <text evidence="13">The sequence shown here is derived from an EMBL/GenBank/DDBJ whole genome shotgun (WGS) entry which is preliminary data.</text>
</comment>
<name>A0A840CA64_9HYPH</name>
<keyword evidence="11 12" id="KW-0472">Membrane</keyword>
<evidence type="ECO:0000256" key="7">
    <source>
        <dbReference type="ARBA" id="ARBA00022519"/>
    </source>
</evidence>
<feature type="transmembrane region" description="Helical" evidence="12">
    <location>
        <begin position="6"/>
        <end position="29"/>
    </location>
</feature>
<dbReference type="RefSeq" id="WP_183317909.1">
    <property type="nucleotide sequence ID" value="NZ_JACIEN010000006.1"/>
</dbReference>
<comment type="function">
    <text evidence="1 12">Required for the export of heme to the periplasm for the biogenesis of c-type cytochromes.</text>
</comment>
<comment type="similarity">
    <text evidence="3 12">Belongs to the CcmD/CycX/HelD family.</text>
</comment>
<evidence type="ECO:0000256" key="11">
    <source>
        <dbReference type="ARBA" id="ARBA00023136"/>
    </source>
</evidence>
<dbReference type="GO" id="GO:0005886">
    <property type="term" value="C:plasma membrane"/>
    <property type="evidence" value="ECO:0007669"/>
    <property type="project" value="UniProtKB-SubCell"/>
</dbReference>
<dbReference type="GO" id="GO:0015886">
    <property type="term" value="P:heme transport"/>
    <property type="evidence" value="ECO:0007669"/>
    <property type="project" value="InterPro"/>
</dbReference>
<gene>
    <name evidence="13" type="ORF">GGR16_004224</name>
</gene>
<dbReference type="EMBL" id="JACIEN010000006">
    <property type="protein sequence ID" value="MBB4019177.1"/>
    <property type="molecule type" value="Genomic_DNA"/>
</dbReference>
<evidence type="ECO:0000256" key="9">
    <source>
        <dbReference type="ARBA" id="ARBA00022748"/>
    </source>
</evidence>
<evidence type="ECO:0000256" key="10">
    <source>
        <dbReference type="ARBA" id="ARBA00022989"/>
    </source>
</evidence>
<dbReference type="GO" id="GO:0017004">
    <property type="term" value="P:cytochrome complex assembly"/>
    <property type="evidence" value="ECO:0007669"/>
    <property type="project" value="UniProtKB-KW"/>
</dbReference>
<keyword evidence="10 12" id="KW-1133">Transmembrane helix</keyword>
<dbReference type="Proteomes" id="UP000577362">
    <property type="component" value="Unassembled WGS sequence"/>
</dbReference>
<sequence length="57" mass="6282">MSDPHAGFIIASYALTGLVVGGLVLRAVVEHRALRRALEQLEARGVRRRSARQETAR</sequence>
<reference evidence="13 14" key="1">
    <citation type="submission" date="2020-08" db="EMBL/GenBank/DDBJ databases">
        <title>Genomic Encyclopedia of Type Strains, Phase IV (KMG-IV): sequencing the most valuable type-strain genomes for metagenomic binning, comparative biology and taxonomic classification.</title>
        <authorList>
            <person name="Goeker M."/>
        </authorList>
    </citation>
    <scope>NUCLEOTIDE SEQUENCE [LARGE SCALE GENOMIC DNA]</scope>
    <source>
        <strain evidence="13 14">DSM 103737</strain>
    </source>
</reference>
<protein>
    <recommendedName>
        <fullName evidence="4 12">Heme exporter protein D</fullName>
    </recommendedName>
</protein>
<evidence type="ECO:0000256" key="8">
    <source>
        <dbReference type="ARBA" id="ARBA00022692"/>
    </source>
</evidence>
<evidence type="ECO:0000313" key="13">
    <source>
        <dbReference type="EMBL" id="MBB4019177.1"/>
    </source>
</evidence>
<dbReference type="InterPro" id="IPR007078">
    <property type="entry name" value="Haem_export_protD_CcmD"/>
</dbReference>
<keyword evidence="9 12" id="KW-0201">Cytochrome c-type biogenesis</keyword>
<keyword evidence="7 12" id="KW-0997">Cell inner membrane</keyword>
<evidence type="ECO:0000256" key="3">
    <source>
        <dbReference type="ARBA" id="ARBA00008741"/>
    </source>
</evidence>
<evidence type="ECO:0000256" key="2">
    <source>
        <dbReference type="ARBA" id="ARBA00004377"/>
    </source>
</evidence>
<evidence type="ECO:0000256" key="4">
    <source>
        <dbReference type="ARBA" id="ARBA00016461"/>
    </source>
</evidence>
<proteinExistence type="inferred from homology"/>
<organism evidence="13 14">
    <name type="scientific">Chelatococcus caeni</name>
    <dbReference type="NCBI Taxonomy" id="1348468"/>
    <lineage>
        <taxon>Bacteria</taxon>
        <taxon>Pseudomonadati</taxon>
        <taxon>Pseudomonadota</taxon>
        <taxon>Alphaproteobacteria</taxon>
        <taxon>Hyphomicrobiales</taxon>
        <taxon>Chelatococcaceae</taxon>
        <taxon>Chelatococcus</taxon>
    </lineage>
</organism>
<keyword evidence="14" id="KW-1185">Reference proteome</keyword>
<evidence type="ECO:0000256" key="12">
    <source>
        <dbReference type="RuleBase" id="RU363101"/>
    </source>
</evidence>
<dbReference type="Pfam" id="PF04995">
    <property type="entry name" value="CcmD"/>
    <property type="match status" value="1"/>
</dbReference>
<dbReference type="NCBIfam" id="TIGR03141">
    <property type="entry name" value="cytochro_ccmD"/>
    <property type="match status" value="1"/>
</dbReference>
<evidence type="ECO:0000256" key="1">
    <source>
        <dbReference type="ARBA" id="ARBA00002442"/>
    </source>
</evidence>
<keyword evidence="6 12" id="KW-1003">Cell membrane</keyword>
<accession>A0A840CA64</accession>
<evidence type="ECO:0000256" key="5">
    <source>
        <dbReference type="ARBA" id="ARBA00022448"/>
    </source>
</evidence>
<evidence type="ECO:0000313" key="14">
    <source>
        <dbReference type="Proteomes" id="UP000577362"/>
    </source>
</evidence>
<keyword evidence="5 12" id="KW-0813">Transport</keyword>
<evidence type="ECO:0000256" key="6">
    <source>
        <dbReference type="ARBA" id="ARBA00022475"/>
    </source>
</evidence>
<comment type="subcellular location">
    <subcellularLocation>
        <location evidence="2 12">Cell inner membrane</location>
        <topology evidence="2 12">Single-pass membrane protein</topology>
    </subcellularLocation>
</comment>
<dbReference type="AlphaFoldDB" id="A0A840CA64"/>